<accession>A0A7C9UXE8</accession>
<keyword evidence="4" id="KW-1185">Reference proteome</keyword>
<evidence type="ECO:0000313" key="3">
    <source>
        <dbReference type="EMBL" id="NFV82286.1"/>
    </source>
</evidence>
<sequence length="782" mass="84156">MTPLPPAPPQVDPARWARLGRWLRLARMVLLWERLWPLLLPVLCVLGLFVAFALFDLAPRLSAWGHGAVLAVSVVAVVALLVRMAMRLRLPDWAAAARRLERDSGLKHRPLAVLGDRPAGSADPLAAALWHSHVDRALVALDRLRLSWPCSDMAARDPYGLRAGVLLILVIAASGGGDDAPRRLARALDVGSLGLAPDLVEVWLTPPPHTGRPPVTLRRDGAGNEPVAVPAGTAILAMVGGGWGDARLIQGGRTQSFQRQPDGSQKIETRLDRGGELVIRQSLFTVARWPVTVTADAVPSAAFSAPSEGDRRGRLHLAVSASDDYGLERVWVAIRRLGALDHDPVLEVALPLAGTTPREAELSGWFDLGAHPWAGMPVTLTPMVKDGAGQVSAGAAEVVTLPERQFVNPVAAAVIDARRALAEDADSLPEVADFLDRLLDEPQAVGGDLKTVLMLALSNRILLSENGFDLDEVRELLWQAALRIEDGDLSSAERALDAARKALEDALDRGADSQEIQALLDAFQQALERTLAAMTAKQGTPSQSAAGGGTVGADELHDMVDRLRDLASAGARDALRRELAQLNRILQGLQPGDGMGGNPAQQGLDALRDLARRQQRLLDDSHAQARAALPAEGEQAAEAQRELRRGLAEVRRQLAKDLGEAPNVLDEAERAMDGAAGLLEQEEWDAAAEAQAQAMASLNRAAREVLEQVGGSGQDAWGMVPRDPLGRPQRGPGDGDDGTTHVPERGDIQRSRQLLDEIRRRAGDGQRPEPERDYLRRLLRQF</sequence>
<proteinExistence type="predicted"/>
<evidence type="ECO:0000256" key="2">
    <source>
        <dbReference type="SAM" id="Phobius"/>
    </source>
</evidence>
<dbReference type="EMBL" id="JAAIYP010000047">
    <property type="protein sequence ID" value="NFV82286.1"/>
    <property type="molecule type" value="Genomic_DNA"/>
</dbReference>
<name>A0A7C9UXE8_9PROT</name>
<keyword evidence="2" id="KW-0472">Membrane</keyword>
<evidence type="ECO:0000256" key="1">
    <source>
        <dbReference type="SAM" id="MobiDB-lite"/>
    </source>
</evidence>
<reference evidence="3 4" key="1">
    <citation type="submission" date="2020-02" db="EMBL/GenBank/DDBJ databases">
        <authorList>
            <person name="Dziuba M."/>
            <person name="Kuznetsov B."/>
            <person name="Mardanov A."/>
            <person name="Ravin N."/>
            <person name="Grouzdev D."/>
        </authorList>
    </citation>
    <scope>NUCLEOTIDE SEQUENCE [LARGE SCALE GENOMIC DNA]</scope>
    <source>
        <strain evidence="3 4">SpK</strain>
    </source>
</reference>
<feature type="region of interest" description="Disordered" evidence="1">
    <location>
        <begin position="712"/>
        <end position="782"/>
    </location>
</feature>
<organism evidence="3 4">
    <name type="scientific">Magnetospirillum aberrantis SpK</name>
    <dbReference type="NCBI Taxonomy" id="908842"/>
    <lineage>
        <taxon>Bacteria</taxon>
        <taxon>Pseudomonadati</taxon>
        <taxon>Pseudomonadota</taxon>
        <taxon>Alphaproteobacteria</taxon>
        <taxon>Rhodospirillales</taxon>
        <taxon>Rhodospirillaceae</taxon>
        <taxon>Magnetospirillum</taxon>
    </lineage>
</organism>
<comment type="caution">
    <text evidence="3">The sequence shown here is derived from an EMBL/GenBank/DDBJ whole genome shotgun (WGS) entry which is preliminary data.</text>
</comment>
<evidence type="ECO:0000313" key="4">
    <source>
        <dbReference type="Proteomes" id="UP000480684"/>
    </source>
</evidence>
<dbReference type="RefSeq" id="WP_163683162.1">
    <property type="nucleotide sequence ID" value="NZ_JAAIYP010000047.1"/>
</dbReference>
<feature type="transmembrane region" description="Helical" evidence="2">
    <location>
        <begin position="35"/>
        <end position="55"/>
    </location>
</feature>
<dbReference type="Proteomes" id="UP000480684">
    <property type="component" value="Unassembled WGS sequence"/>
</dbReference>
<keyword evidence="2" id="KW-0812">Transmembrane</keyword>
<dbReference type="Pfam" id="PF13779">
    <property type="entry name" value="DUF4175"/>
    <property type="match status" value="2"/>
</dbReference>
<protein>
    <submittedName>
        <fullName evidence="3">DUF4175 domain-containing protein</fullName>
    </submittedName>
</protein>
<gene>
    <name evidence="3" type="ORF">G4223_19420</name>
</gene>
<dbReference type="InterPro" id="IPR012683">
    <property type="entry name" value="CHP02302_TM"/>
</dbReference>
<feature type="compositionally biased region" description="Low complexity" evidence="1">
    <location>
        <begin position="721"/>
        <end position="731"/>
    </location>
</feature>
<dbReference type="AlphaFoldDB" id="A0A7C9UXE8"/>
<feature type="transmembrane region" description="Helical" evidence="2">
    <location>
        <begin position="61"/>
        <end position="82"/>
    </location>
</feature>
<keyword evidence="2" id="KW-1133">Transmembrane helix</keyword>
<feature type="compositionally biased region" description="Basic and acidic residues" evidence="1">
    <location>
        <begin position="738"/>
        <end position="776"/>
    </location>
</feature>